<accession>A0ACC0AJX1</accession>
<dbReference type="Proteomes" id="UP001060085">
    <property type="component" value="Linkage Group LG05"/>
</dbReference>
<reference evidence="2" key="1">
    <citation type="journal article" date="2023" name="Nat. Plants">
        <title>Single-cell RNA sequencing provides a high-resolution roadmap for understanding the multicellular compartmentation of specialized metabolism.</title>
        <authorList>
            <person name="Sun S."/>
            <person name="Shen X."/>
            <person name="Li Y."/>
            <person name="Li Y."/>
            <person name="Wang S."/>
            <person name="Li R."/>
            <person name="Zhang H."/>
            <person name="Shen G."/>
            <person name="Guo B."/>
            <person name="Wei J."/>
            <person name="Xu J."/>
            <person name="St-Pierre B."/>
            <person name="Chen S."/>
            <person name="Sun C."/>
        </authorList>
    </citation>
    <scope>NUCLEOTIDE SEQUENCE [LARGE SCALE GENOMIC DNA]</scope>
</reference>
<sequence>MAARSLFIQTSLNSTAQYAMQTSSKLPVGLLDRLERISQKFLWENIMSSPSFTPLPGTKFVNQRNMELCQERRMKSSGRQLITNGIFSSQSAYSLLCGSSPPVAAAWRKIWKFQGPQRYSVLIWQAHWDRLKVNKLLNQRGIEITHIVKNVVVQDSML</sequence>
<keyword evidence="2" id="KW-1185">Reference proteome</keyword>
<gene>
    <name evidence="1" type="ORF">M9H77_20339</name>
</gene>
<dbReference type="EMBL" id="CM044705">
    <property type="protein sequence ID" value="KAI5661016.1"/>
    <property type="molecule type" value="Genomic_DNA"/>
</dbReference>
<organism evidence="1 2">
    <name type="scientific">Catharanthus roseus</name>
    <name type="common">Madagascar periwinkle</name>
    <name type="synonym">Vinca rosea</name>
    <dbReference type="NCBI Taxonomy" id="4058"/>
    <lineage>
        <taxon>Eukaryota</taxon>
        <taxon>Viridiplantae</taxon>
        <taxon>Streptophyta</taxon>
        <taxon>Embryophyta</taxon>
        <taxon>Tracheophyta</taxon>
        <taxon>Spermatophyta</taxon>
        <taxon>Magnoliopsida</taxon>
        <taxon>eudicotyledons</taxon>
        <taxon>Gunneridae</taxon>
        <taxon>Pentapetalae</taxon>
        <taxon>asterids</taxon>
        <taxon>lamiids</taxon>
        <taxon>Gentianales</taxon>
        <taxon>Apocynaceae</taxon>
        <taxon>Rauvolfioideae</taxon>
        <taxon>Vinceae</taxon>
        <taxon>Catharanthinae</taxon>
        <taxon>Catharanthus</taxon>
    </lineage>
</organism>
<name>A0ACC0AJX1_CATRO</name>
<proteinExistence type="predicted"/>
<evidence type="ECO:0000313" key="1">
    <source>
        <dbReference type="EMBL" id="KAI5661016.1"/>
    </source>
</evidence>
<evidence type="ECO:0000313" key="2">
    <source>
        <dbReference type="Proteomes" id="UP001060085"/>
    </source>
</evidence>
<comment type="caution">
    <text evidence="1">The sequence shown here is derived from an EMBL/GenBank/DDBJ whole genome shotgun (WGS) entry which is preliminary data.</text>
</comment>
<protein>
    <submittedName>
        <fullName evidence="1">Uncharacterized protein</fullName>
    </submittedName>
</protein>